<keyword evidence="5 12" id="KW-0963">Cytoplasm</keyword>
<evidence type="ECO:0000256" key="10">
    <source>
        <dbReference type="ARBA" id="ARBA00025699"/>
    </source>
</evidence>
<feature type="domain" description="Ribosomal RNA small subunit methyltransferase E PUA-like" evidence="14">
    <location>
        <begin position="17"/>
        <end position="61"/>
    </location>
</feature>
<evidence type="ECO:0000259" key="14">
    <source>
        <dbReference type="Pfam" id="PF20260"/>
    </source>
</evidence>
<evidence type="ECO:0000256" key="5">
    <source>
        <dbReference type="ARBA" id="ARBA00022490"/>
    </source>
</evidence>
<evidence type="ECO:0000256" key="1">
    <source>
        <dbReference type="ARBA" id="ARBA00004496"/>
    </source>
</evidence>
<evidence type="ECO:0000256" key="4">
    <source>
        <dbReference type="ARBA" id="ARBA00013673"/>
    </source>
</evidence>
<dbReference type="PANTHER" id="PTHR30027">
    <property type="entry name" value="RIBOSOMAL RNA SMALL SUBUNIT METHYLTRANSFERASE E"/>
    <property type="match status" value="1"/>
</dbReference>
<dbReference type="NCBIfam" id="TIGR00046">
    <property type="entry name" value="RsmE family RNA methyltransferase"/>
    <property type="match status" value="1"/>
</dbReference>
<keyword evidence="6 12" id="KW-0698">rRNA processing</keyword>
<dbReference type="Proteomes" id="UP000254792">
    <property type="component" value="Chromosome"/>
</dbReference>
<evidence type="ECO:0000259" key="13">
    <source>
        <dbReference type="Pfam" id="PF04452"/>
    </source>
</evidence>
<dbReference type="InterPro" id="IPR029026">
    <property type="entry name" value="tRNA_m1G_MTases_N"/>
</dbReference>
<keyword evidence="9 12" id="KW-0949">S-adenosyl-L-methionine</keyword>
<accession>A0A345Z3T2</accession>
<sequence length="239" mass="28011">MHRYFVEEKIANSFVFNQENLHHFKNVVKIKSGEQVMMIHNKTEYLVEVIKVTENLIETKIISQNKSKVKQGCRVNLVLGIIREQKWDFVLQKATELGVNKIIPVIFKRNVVKIEDKKVISKLERWKRICEDAAEQSHQVQIPQILPIVTKIEDLKKIDLCKTKLVAYESEKDENFKKYLIENLEEITLVVGPEGGFEKSEISWFEKNDYKIVSLGNRILRAETAPLMFLSNIIFNYEM</sequence>
<dbReference type="Gene3D" id="3.40.1280.10">
    <property type="match status" value="1"/>
</dbReference>
<keyword evidence="8 12" id="KW-0808">Transferase</keyword>
<dbReference type="SUPFAM" id="SSF88697">
    <property type="entry name" value="PUA domain-like"/>
    <property type="match status" value="1"/>
</dbReference>
<comment type="catalytic activity">
    <reaction evidence="11 12">
        <text>uridine(1498) in 16S rRNA + S-adenosyl-L-methionine = N(3)-methyluridine(1498) in 16S rRNA + S-adenosyl-L-homocysteine + H(+)</text>
        <dbReference type="Rhea" id="RHEA:42920"/>
        <dbReference type="Rhea" id="RHEA-COMP:10283"/>
        <dbReference type="Rhea" id="RHEA-COMP:10284"/>
        <dbReference type="ChEBI" id="CHEBI:15378"/>
        <dbReference type="ChEBI" id="CHEBI:57856"/>
        <dbReference type="ChEBI" id="CHEBI:59789"/>
        <dbReference type="ChEBI" id="CHEBI:65315"/>
        <dbReference type="ChEBI" id="CHEBI:74502"/>
        <dbReference type="EC" id="2.1.1.193"/>
    </reaction>
</comment>
<dbReference type="GO" id="GO:0070475">
    <property type="term" value="P:rRNA base methylation"/>
    <property type="evidence" value="ECO:0007669"/>
    <property type="project" value="TreeGrafter"/>
</dbReference>
<comment type="subcellular location">
    <subcellularLocation>
        <location evidence="1 12">Cytoplasm</location>
    </subcellularLocation>
</comment>
<dbReference type="GO" id="GO:0005737">
    <property type="term" value="C:cytoplasm"/>
    <property type="evidence" value="ECO:0007669"/>
    <property type="project" value="UniProtKB-SubCell"/>
</dbReference>
<comment type="similarity">
    <text evidence="2 12">Belongs to the RNA methyltransferase RsmE family.</text>
</comment>
<dbReference type="PIRSF" id="PIRSF015601">
    <property type="entry name" value="MTase_slr0722"/>
    <property type="match status" value="1"/>
</dbReference>
<feature type="domain" description="Ribosomal RNA small subunit methyltransferase E methyltransferase" evidence="13">
    <location>
        <begin position="73"/>
        <end position="233"/>
    </location>
</feature>
<dbReference type="GO" id="GO:0070042">
    <property type="term" value="F:rRNA (uridine-N3-)-methyltransferase activity"/>
    <property type="evidence" value="ECO:0007669"/>
    <property type="project" value="TreeGrafter"/>
</dbReference>
<evidence type="ECO:0000256" key="3">
    <source>
        <dbReference type="ARBA" id="ARBA00012328"/>
    </source>
</evidence>
<dbReference type="InterPro" id="IPR046886">
    <property type="entry name" value="RsmE_MTase_dom"/>
</dbReference>
<dbReference type="InterPro" id="IPR006700">
    <property type="entry name" value="RsmE"/>
</dbReference>
<protein>
    <recommendedName>
        <fullName evidence="4 12">Ribosomal RNA small subunit methyltransferase E</fullName>
        <ecNumber evidence="3 12">2.1.1.193</ecNumber>
    </recommendedName>
</protein>
<dbReference type="OrthoDB" id="9815641at2"/>
<keyword evidence="16" id="KW-1185">Reference proteome</keyword>
<evidence type="ECO:0000256" key="6">
    <source>
        <dbReference type="ARBA" id="ARBA00022552"/>
    </source>
</evidence>
<dbReference type="EC" id="2.1.1.193" evidence="3 12"/>
<dbReference type="InterPro" id="IPR015947">
    <property type="entry name" value="PUA-like_sf"/>
</dbReference>
<dbReference type="EMBL" id="CP031376">
    <property type="protein sequence ID" value="AXK51261.1"/>
    <property type="molecule type" value="Genomic_DNA"/>
</dbReference>
<dbReference type="InterPro" id="IPR046887">
    <property type="entry name" value="RsmE_PUA-like"/>
</dbReference>
<evidence type="ECO:0000313" key="15">
    <source>
        <dbReference type="EMBL" id="AXK51261.1"/>
    </source>
</evidence>
<dbReference type="PANTHER" id="PTHR30027:SF3">
    <property type="entry name" value="16S RRNA (URACIL(1498)-N(3))-METHYLTRANSFERASE"/>
    <property type="match status" value="1"/>
</dbReference>
<evidence type="ECO:0000256" key="12">
    <source>
        <dbReference type="PIRNR" id="PIRNR015601"/>
    </source>
</evidence>
<dbReference type="RefSeq" id="WP_115558167.1">
    <property type="nucleotide sequence ID" value="NZ_CP031376.1"/>
</dbReference>
<dbReference type="AlphaFoldDB" id="A0A345Z3T2"/>
<dbReference type="Pfam" id="PF20260">
    <property type="entry name" value="PUA_4"/>
    <property type="match status" value="1"/>
</dbReference>
<gene>
    <name evidence="15" type="primary">rsmE</name>
    <name evidence="15" type="ORF">SALLE_v1c05890</name>
</gene>
<evidence type="ECO:0000256" key="9">
    <source>
        <dbReference type="ARBA" id="ARBA00022691"/>
    </source>
</evidence>
<comment type="function">
    <text evidence="10 12">Specifically methylates the N3 position of the uracil ring of uridine 1498 (m3U1498) in 16S rRNA. Acts on the fully assembled 30S ribosomal subunit.</text>
</comment>
<name>A0A345Z3T2_9MOLU</name>
<reference evidence="15 16" key="1">
    <citation type="submission" date="2018-07" db="EMBL/GenBank/DDBJ databases">
        <title>Complete genome sequence of Spiroplasma alleghenense PLHS-1 (ATCC 51752).</title>
        <authorList>
            <person name="Chou L."/>
            <person name="Lee T.-Y."/>
            <person name="Tsai Y.-M."/>
            <person name="Kuo C.-H."/>
        </authorList>
    </citation>
    <scope>NUCLEOTIDE SEQUENCE [LARGE SCALE GENOMIC DNA]</scope>
    <source>
        <strain evidence="15 16">PLHS-1</strain>
    </source>
</reference>
<evidence type="ECO:0000313" key="16">
    <source>
        <dbReference type="Proteomes" id="UP000254792"/>
    </source>
</evidence>
<dbReference type="KEGG" id="salx:SALLE_v1c05890"/>
<evidence type="ECO:0000256" key="7">
    <source>
        <dbReference type="ARBA" id="ARBA00022603"/>
    </source>
</evidence>
<proteinExistence type="inferred from homology"/>
<dbReference type="SUPFAM" id="SSF75217">
    <property type="entry name" value="alpha/beta knot"/>
    <property type="match status" value="1"/>
</dbReference>
<dbReference type="CDD" id="cd18084">
    <property type="entry name" value="RsmE-like"/>
    <property type="match status" value="1"/>
</dbReference>
<evidence type="ECO:0000256" key="2">
    <source>
        <dbReference type="ARBA" id="ARBA00005528"/>
    </source>
</evidence>
<dbReference type="InterPro" id="IPR029028">
    <property type="entry name" value="Alpha/beta_knot_MTases"/>
</dbReference>
<keyword evidence="7 12" id="KW-0489">Methyltransferase</keyword>
<evidence type="ECO:0000256" key="8">
    <source>
        <dbReference type="ARBA" id="ARBA00022679"/>
    </source>
</evidence>
<organism evidence="15 16">
    <name type="scientific">Spiroplasma alleghenense</name>
    <dbReference type="NCBI Taxonomy" id="216931"/>
    <lineage>
        <taxon>Bacteria</taxon>
        <taxon>Bacillati</taxon>
        <taxon>Mycoplasmatota</taxon>
        <taxon>Mollicutes</taxon>
        <taxon>Entomoplasmatales</taxon>
        <taxon>Spiroplasmataceae</taxon>
        <taxon>Spiroplasma</taxon>
    </lineage>
</organism>
<dbReference type="Pfam" id="PF04452">
    <property type="entry name" value="Methyltrans_RNA"/>
    <property type="match status" value="1"/>
</dbReference>
<evidence type="ECO:0000256" key="11">
    <source>
        <dbReference type="ARBA" id="ARBA00047944"/>
    </source>
</evidence>